<organism evidence="1 2">
    <name type="scientific">Halalkalicoccus jeotgali (strain DSM 18796 / CECT 7217 / JCM 14584 / KCTC 4019 / B3)</name>
    <dbReference type="NCBI Taxonomy" id="795797"/>
    <lineage>
        <taxon>Archaea</taxon>
        <taxon>Methanobacteriati</taxon>
        <taxon>Methanobacteriota</taxon>
        <taxon>Stenosarchaea group</taxon>
        <taxon>Halobacteria</taxon>
        <taxon>Halobacteriales</taxon>
        <taxon>Halococcaceae</taxon>
        <taxon>Halalkalicoccus</taxon>
    </lineage>
</organism>
<evidence type="ECO:0000313" key="2">
    <source>
        <dbReference type="Proteomes" id="UP000000390"/>
    </source>
</evidence>
<name>D8JAV6_HALJB</name>
<accession>D8JAV6</accession>
<protein>
    <submittedName>
        <fullName evidence="1">Uncharacterized protein</fullName>
    </submittedName>
</protein>
<dbReference type="HOGENOM" id="CLU_1922711_0_0_2"/>
<dbReference type="AlphaFoldDB" id="D8JAV6"/>
<dbReference type="EMBL" id="CP002062">
    <property type="protein sequence ID" value="ADJ14828.1"/>
    <property type="molecule type" value="Genomic_DNA"/>
</dbReference>
<evidence type="ECO:0000313" key="1">
    <source>
        <dbReference type="EMBL" id="ADJ14828.1"/>
    </source>
</evidence>
<proteinExistence type="predicted"/>
<dbReference type="Proteomes" id="UP000000390">
    <property type="component" value="Chromosome"/>
</dbReference>
<dbReference type="KEGG" id="hje:HacjB3_07215"/>
<reference evidence="1 2" key="1">
    <citation type="journal article" date="2010" name="J. Bacteriol.">
        <title>Complete genome sequence of Halalkalicoccus jeotgali B3(T), an extremely halophilic archaeon.</title>
        <authorList>
            <person name="Roh S.W."/>
            <person name="Nam Y.D."/>
            <person name="Nam S.H."/>
            <person name="Choi S.H."/>
            <person name="Park H.S."/>
            <person name="Bae J.W."/>
        </authorList>
    </citation>
    <scope>NUCLEOTIDE SEQUENCE [LARGE SCALE GENOMIC DNA]</scope>
    <source>
        <strain evidence="2">DSM 18796 / CECT 7217 / JCM 14584 / KCTC 4019 / B3</strain>
    </source>
</reference>
<gene>
    <name evidence="1" type="ordered locus">HacjB3_07215</name>
</gene>
<sequence>MTKGELLEALTDEQRLVGPKDVDFDELKSCVERRGEFSDMLEVEEGDVVEVSHLSQATPVVTGVERNDDTIIVTMKTTQGGRHRLIVPLDGGPRARGAHLRRYRGPKDDRWMMNSSTPYFLRIVAPSGDRE</sequence>